<dbReference type="EMBL" id="CAMXCT010006507">
    <property type="protein sequence ID" value="CAI4014924.1"/>
    <property type="molecule type" value="Genomic_DNA"/>
</dbReference>
<keyword evidence="4" id="KW-1185">Reference proteome</keyword>
<evidence type="ECO:0000313" key="2">
    <source>
        <dbReference type="EMBL" id="CAI4014924.1"/>
    </source>
</evidence>
<evidence type="ECO:0000313" key="4">
    <source>
        <dbReference type="Proteomes" id="UP001152797"/>
    </source>
</evidence>
<proteinExistence type="predicted"/>
<comment type="caution">
    <text evidence="2">The sequence shown here is derived from an EMBL/GenBank/DDBJ whole genome shotgun (WGS) entry which is preliminary data.</text>
</comment>
<sequence>MVFLTQPDLKQEGIAGLGAFVKSSDKLVVLWSSRYFTRLHFLMLSYYLALEFSGEKVEQRNPLSFSPWRFIGISAGIVSLSMMLLPIVNYFGMSLLDDIEQLPTRVQNFRMEESQCTCCSNNHKDPQTGLKVMCDRELVYQSLKDIYHGGEGEGGEELEQFNQLVRKTLGPKVLWRAGARATFLPLRYVTCIVMVSNLPLLSDLIWHISQGPETPLVGMELFIWCMHLILQWLQPLSAMLFSMEFSIQGLGAGCIFCLAFC</sequence>
<dbReference type="Proteomes" id="UP001152797">
    <property type="component" value="Unassembled WGS sequence"/>
</dbReference>
<name>A0A9P1GL56_9DINO</name>
<keyword evidence="1" id="KW-0472">Membrane</keyword>
<dbReference type="OrthoDB" id="423901at2759"/>
<feature type="transmembrane region" description="Helical" evidence="1">
    <location>
        <begin position="68"/>
        <end position="91"/>
    </location>
</feature>
<evidence type="ECO:0000313" key="3">
    <source>
        <dbReference type="EMBL" id="CAL1168299.1"/>
    </source>
</evidence>
<accession>A0A9P1GL56</accession>
<keyword evidence="1" id="KW-0812">Transmembrane</keyword>
<feature type="transmembrane region" description="Helical" evidence="1">
    <location>
        <begin position="186"/>
        <end position="209"/>
    </location>
</feature>
<dbReference type="EMBL" id="CAMXCT020006507">
    <property type="protein sequence ID" value="CAL1168299.1"/>
    <property type="molecule type" value="Genomic_DNA"/>
</dbReference>
<gene>
    <name evidence="2" type="ORF">C1SCF055_LOCUS39785</name>
</gene>
<reference evidence="2" key="1">
    <citation type="submission" date="2022-10" db="EMBL/GenBank/DDBJ databases">
        <authorList>
            <person name="Chen Y."/>
            <person name="Dougan E. K."/>
            <person name="Chan C."/>
            <person name="Rhodes N."/>
            <person name="Thang M."/>
        </authorList>
    </citation>
    <scope>NUCLEOTIDE SEQUENCE</scope>
</reference>
<dbReference type="EMBL" id="CAMXCT030006507">
    <property type="protein sequence ID" value="CAL4802236.1"/>
    <property type="molecule type" value="Genomic_DNA"/>
</dbReference>
<organism evidence="2">
    <name type="scientific">Cladocopium goreaui</name>
    <dbReference type="NCBI Taxonomy" id="2562237"/>
    <lineage>
        <taxon>Eukaryota</taxon>
        <taxon>Sar</taxon>
        <taxon>Alveolata</taxon>
        <taxon>Dinophyceae</taxon>
        <taxon>Suessiales</taxon>
        <taxon>Symbiodiniaceae</taxon>
        <taxon>Cladocopium</taxon>
    </lineage>
</organism>
<dbReference type="AlphaFoldDB" id="A0A9P1GL56"/>
<protein>
    <submittedName>
        <fullName evidence="2">Uncharacterized protein</fullName>
    </submittedName>
</protein>
<keyword evidence="1" id="KW-1133">Transmembrane helix</keyword>
<evidence type="ECO:0000256" key="1">
    <source>
        <dbReference type="SAM" id="Phobius"/>
    </source>
</evidence>
<reference evidence="3" key="2">
    <citation type="submission" date="2024-04" db="EMBL/GenBank/DDBJ databases">
        <authorList>
            <person name="Chen Y."/>
            <person name="Shah S."/>
            <person name="Dougan E. K."/>
            <person name="Thang M."/>
            <person name="Chan C."/>
        </authorList>
    </citation>
    <scope>NUCLEOTIDE SEQUENCE [LARGE SCALE GENOMIC DNA]</scope>
</reference>